<keyword evidence="1" id="KW-1133">Transmembrane helix</keyword>
<protein>
    <submittedName>
        <fullName evidence="2">Uncharacterized protein</fullName>
    </submittedName>
</protein>
<dbReference type="EMBL" id="JBBMFI010000084">
    <property type="protein sequence ID" value="MEQ2566608.1"/>
    <property type="molecule type" value="Genomic_DNA"/>
</dbReference>
<comment type="caution">
    <text evidence="2">The sequence shown here is derived from an EMBL/GenBank/DDBJ whole genome shotgun (WGS) entry which is preliminary data.</text>
</comment>
<keyword evidence="3" id="KW-1185">Reference proteome</keyword>
<name>A0ABV1HYG7_9FIRM</name>
<feature type="transmembrane region" description="Helical" evidence="1">
    <location>
        <begin position="55"/>
        <end position="74"/>
    </location>
</feature>
<evidence type="ECO:0000313" key="3">
    <source>
        <dbReference type="Proteomes" id="UP001478133"/>
    </source>
</evidence>
<proteinExistence type="predicted"/>
<reference evidence="2 3" key="1">
    <citation type="submission" date="2024-03" db="EMBL/GenBank/DDBJ databases">
        <title>Human intestinal bacterial collection.</title>
        <authorList>
            <person name="Pauvert C."/>
            <person name="Hitch T.C.A."/>
            <person name="Clavel T."/>
        </authorList>
    </citation>
    <scope>NUCLEOTIDE SEQUENCE [LARGE SCALE GENOMIC DNA]</scope>
    <source>
        <strain evidence="2 3">CLA-AP-H18</strain>
    </source>
</reference>
<evidence type="ECO:0000256" key="1">
    <source>
        <dbReference type="SAM" id="Phobius"/>
    </source>
</evidence>
<organism evidence="2 3">
    <name type="scientific">Ruminococcoides intestinihominis</name>
    <dbReference type="NCBI Taxonomy" id="3133161"/>
    <lineage>
        <taxon>Bacteria</taxon>
        <taxon>Bacillati</taxon>
        <taxon>Bacillota</taxon>
        <taxon>Clostridia</taxon>
        <taxon>Eubacteriales</taxon>
        <taxon>Oscillospiraceae</taxon>
        <taxon>Ruminococcoides</taxon>
    </lineage>
</organism>
<feature type="transmembrane region" description="Helical" evidence="1">
    <location>
        <begin position="15"/>
        <end position="34"/>
    </location>
</feature>
<keyword evidence="1" id="KW-0472">Membrane</keyword>
<dbReference type="RefSeq" id="WP_367286518.1">
    <property type="nucleotide sequence ID" value="NZ_JBBMEY010000029.1"/>
</dbReference>
<accession>A0ABV1HYG7</accession>
<dbReference type="Proteomes" id="UP001478133">
    <property type="component" value="Unassembled WGS sequence"/>
</dbReference>
<gene>
    <name evidence="2" type="ORF">ABFO16_10280</name>
</gene>
<feature type="transmembrane region" description="Helical" evidence="1">
    <location>
        <begin position="80"/>
        <end position="105"/>
    </location>
</feature>
<sequence>MSNIINFLTSHIKEIIYCIIAIFITILGISCLLARARDEIYSSTAIKIFKTITAIFIWVITICSLPAGIIYLFFFSTLAWWGQIFLGILLVFIWFFVFKLVCAFFSN</sequence>
<evidence type="ECO:0000313" key="2">
    <source>
        <dbReference type="EMBL" id="MEQ2566608.1"/>
    </source>
</evidence>
<keyword evidence="1" id="KW-0812">Transmembrane</keyword>